<evidence type="ECO:0000313" key="8">
    <source>
        <dbReference type="Proteomes" id="UP000261540"/>
    </source>
</evidence>
<name>A0A3B3SWG6_9TELE</name>
<keyword evidence="3" id="KW-0646">Protease inhibitor</keyword>
<dbReference type="GeneTree" id="ENSGT01110000267564"/>
<reference evidence="7" key="2">
    <citation type="submission" date="2025-09" db="UniProtKB">
        <authorList>
            <consortium name="Ensembl"/>
        </authorList>
    </citation>
    <scope>IDENTIFICATION</scope>
</reference>
<evidence type="ECO:0000256" key="1">
    <source>
        <dbReference type="ARBA" id="ARBA00004613"/>
    </source>
</evidence>
<comment type="subcellular location">
    <subcellularLocation>
        <location evidence="1">Secreted</location>
    </subcellularLocation>
</comment>
<feature type="region of interest" description="Disordered" evidence="5">
    <location>
        <begin position="1"/>
        <end position="24"/>
    </location>
</feature>
<dbReference type="PROSITE" id="PS51465">
    <property type="entry name" value="KAZAL_2"/>
    <property type="match status" value="1"/>
</dbReference>
<dbReference type="STRING" id="1676925.ENSPKIP00000034593"/>
<dbReference type="Ensembl" id="ENSPKIT00000015509.1">
    <property type="protein sequence ID" value="ENSPKIP00000034593.1"/>
    <property type="gene ID" value="ENSPKIG00000013853.1"/>
</dbReference>
<dbReference type="SUPFAM" id="SSF100895">
    <property type="entry name" value="Kazal-type serine protease inhibitors"/>
    <property type="match status" value="1"/>
</dbReference>
<dbReference type="Pfam" id="PF00050">
    <property type="entry name" value="Kazal_1"/>
    <property type="match status" value="1"/>
</dbReference>
<dbReference type="Proteomes" id="UP000261540">
    <property type="component" value="Unplaced"/>
</dbReference>
<dbReference type="InterPro" id="IPR002350">
    <property type="entry name" value="Kazal_dom"/>
</dbReference>
<dbReference type="GO" id="GO:0030414">
    <property type="term" value="F:peptidase inhibitor activity"/>
    <property type="evidence" value="ECO:0007669"/>
    <property type="project" value="UniProtKB-KW"/>
</dbReference>
<proteinExistence type="predicted"/>
<evidence type="ECO:0000256" key="4">
    <source>
        <dbReference type="ARBA" id="ARBA00023157"/>
    </source>
</evidence>
<feature type="domain" description="Kazal-like" evidence="6">
    <location>
        <begin position="19"/>
        <end position="74"/>
    </location>
</feature>
<dbReference type="PROSITE" id="PS00282">
    <property type="entry name" value="KAZAL_1"/>
    <property type="match status" value="1"/>
</dbReference>
<dbReference type="PANTHER" id="PTHR21312:SF28">
    <property type="entry name" value="OVOINHIBITOR-RELATED"/>
    <property type="match status" value="1"/>
</dbReference>
<keyword evidence="8" id="KW-1185">Reference proteome</keyword>
<dbReference type="InterPro" id="IPR036058">
    <property type="entry name" value="Kazal_dom_sf"/>
</dbReference>
<protein>
    <recommendedName>
        <fullName evidence="6">Kazal-like domain-containing protein</fullName>
    </recommendedName>
</protein>
<sequence>MPDGIRYGPGSEERRGLDPGGGPSCGKMDPIGACPMNLLPVCGTDGITYANECALCVQRLRFKEHVFVVKDESC</sequence>
<evidence type="ECO:0000259" key="6">
    <source>
        <dbReference type="PROSITE" id="PS51465"/>
    </source>
</evidence>
<dbReference type="GO" id="GO:0005576">
    <property type="term" value="C:extracellular region"/>
    <property type="evidence" value="ECO:0007669"/>
    <property type="project" value="UniProtKB-SubCell"/>
</dbReference>
<keyword evidence="2" id="KW-0964">Secreted</keyword>
<dbReference type="SMART" id="SM00280">
    <property type="entry name" value="KAZAL"/>
    <property type="match status" value="1"/>
</dbReference>
<evidence type="ECO:0000256" key="3">
    <source>
        <dbReference type="ARBA" id="ARBA00022690"/>
    </source>
</evidence>
<dbReference type="Gene3D" id="3.30.60.30">
    <property type="match status" value="1"/>
</dbReference>
<accession>A0A3B3SWG6</accession>
<dbReference type="PANTHER" id="PTHR21312">
    <property type="entry name" value="SERINE PROTEASE INHIBITOR"/>
    <property type="match status" value="1"/>
</dbReference>
<evidence type="ECO:0000256" key="5">
    <source>
        <dbReference type="SAM" id="MobiDB-lite"/>
    </source>
</evidence>
<organism evidence="7 8">
    <name type="scientific">Paramormyrops kingsleyae</name>
    <dbReference type="NCBI Taxonomy" id="1676925"/>
    <lineage>
        <taxon>Eukaryota</taxon>
        <taxon>Metazoa</taxon>
        <taxon>Chordata</taxon>
        <taxon>Craniata</taxon>
        <taxon>Vertebrata</taxon>
        <taxon>Euteleostomi</taxon>
        <taxon>Actinopterygii</taxon>
        <taxon>Neopterygii</taxon>
        <taxon>Teleostei</taxon>
        <taxon>Osteoglossocephala</taxon>
        <taxon>Osteoglossomorpha</taxon>
        <taxon>Osteoglossiformes</taxon>
        <taxon>Mormyridae</taxon>
        <taxon>Paramormyrops</taxon>
    </lineage>
</organism>
<evidence type="ECO:0000256" key="2">
    <source>
        <dbReference type="ARBA" id="ARBA00022525"/>
    </source>
</evidence>
<evidence type="ECO:0000313" key="7">
    <source>
        <dbReference type="Ensembl" id="ENSPKIP00000034593.1"/>
    </source>
</evidence>
<dbReference type="AlphaFoldDB" id="A0A3B3SWG6"/>
<reference evidence="7" key="1">
    <citation type="submission" date="2025-08" db="UniProtKB">
        <authorList>
            <consortium name="Ensembl"/>
        </authorList>
    </citation>
    <scope>IDENTIFICATION</scope>
</reference>
<keyword evidence="4" id="KW-1015">Disulfide bond</keyword>